<accession>A0A662Z5U7</accession>
<dbReference type="PANTHER" id="PTHR34704">
    <property type="entry name" value="ATPASE"/>
    <property type="match status" value="1"/>
</dbReference>
<dbReference type="InterPro" id="IPR036390">
    <property type="entry name" value="WH_DNA-bd_sf"/>
</dbReference>
<name>A0A662Z5U7_9GAMM</name>
<protein>
    <recommendedName>
        <fullName evidence="1">ATPase domain-containing protein</fullName>
    </recommendedName>
</protein>
<evidence type="ECO:0000313" key="2">
    <source>
        <dbReference type="EMBL" id="SFJ73718.1"/>
    </source>
</evidence>
<dbReference type="PANTHER" id="PTHR34704:SF1">
    <property type="entry name" value="ATPASE"/>
    <property type="match status" value="1"/>
</dbReference>
<dbReference type="Pfam" id="PF01637">
    <property type="entry name" value="ATPase_2"/>
    <property type="match status" value="1"/>
</dbReference>
<reference evidence="2 3" key="1">
    <citation type="submission" date="2016-10" db="EMBL/GenBank/DDBJ databases">
        <authorList>
            <person name="Varghese N."/>
            <person name="Submissions S."/>
        </authorList>
    </citation>
    <scope>NUCLEOTIDE SEQUENCE [LARGE SCALE GENOMIC DNA]</scope>
    <source>
        <strain evidence="2 3">22B</strain>
    </source>
</reference>
<dbReference type="SUPFAM" id="SSF52540">
    <property type="entry name" value="P-loop containing nucleoside triphosphate hydrolases"/>
    <property type="match status" value="1"/>
</dbReference>
<dbReference type="RefSeq" id="WP_074837913.1">
    <property type="nucleotide sequence ID" value="NZ_CP047056.1"/>
</dbReference>
<keyword evidence="3" id="KW-1185">Reference proteome</keyword>
<dbReference type="GO" id="GO:0005524">
    <property type="term" value="F:ATP binding"/>
    <property type="evidence" value="ECO:0007669"/>
    <property type="project" value="InterPro"/>
</dbReference>
<evidence type="ECO:0000259" key="1">
    <source>
        <dbReference type="Pfam" id="PF01637"/>
    </source>
</evidence>
<sequence>MLIGREKEIKELNELYHSEDAELIALYGRRRVGKTYLIDEVFRDRLNFRHAGLSPIDSEKENVKAHLMKDQLTHFFRSLTIQGYKGKKTPESWLEAFYMLEELLMEKYKDNERIVVFLDEMQWLDTPKAKFMTGFEAFWNGWACHRKNLMVIVCGSSCSWILTNVINNHGGLYGRVTFEIKLKPFTLRECEQFLTSKGICMSRYDVIQAYMMVGGIPYYLRYFNKRLSLAQNINEIFFADEAPLKDEFNRMFASLFKNAEPIKQIIKAIASKNKGITRKELSEITGVTDSGEVSRQLNALISGDFIIKYKSFGDNKRDEIYKLVDPFSYFYLTFLDKSSDNRNIDWINIEDSSRVLSWKGYAFENVCWNHIPQIKMALQIGGVSTTEALWSKRGDENTRGTQIDLIIVRKDNVVHMCEIKFYNDEFEVDKEYHLILERRKKMLREHISKRATIHNTLITTYGLRKTNYFGDFVHVLTIDQLFEN</sequence>
<dbReference type="AlphaFoldDB" id="A0A662Z5U7"/>
<dbReference type="Gene3D" id="3.40.50.300">
    <property type="entry name" value="P-loop containing nucleotide triphosphate hydrolases"/>
    <property type="match status" value="1"/>
</dbReference>
<dbReference type="InterPro" id="IPR011579">
    <property type="entry name" value="ATPase_dom"/>
</dbReference>
<dbReference type="InterPro" id="IPR027417">
    <property type="entry name" value="P-loop_NTPase"/>
</dbReference>
<dbReference type="Proteomes" id="UP000243374">
    <property type="component" value="Unassembled WGS sequence"/>
</dbReference>
<evidence type="ECO:0000313" key="3">
    <source>
        <dbReference type="Proteomes" id="UP000243374"/>
    </source>
</evidence>
<organism evidence="2 3">
    <name type="scientific">Succinivibrio dextrinosolvens</name>
    <dbReference type="NCBI Taxonomy" id="83771"/>
    <lineage>
        <taxon>Bacteria</taxon>
        <taxon>Pseudomonadati</taxon>
        <taxon>Pseudomonadota</taxon>
        <taxon>Gammaproteobacteria</taxon>
        <taxon>Aeromonadales</taxon>
        <taxon>Succinivibrionaceae</taxon>
        <taxon>Succinivibrio</taxon>
    </lineage>
</organism>
<proteinExistence type="predicted"/>
<gene>
    <name evidence="2" type="ORF">SAMN04487865_100192</name>
</gene>
<dbReference type="SUPFAM" id="SSF46785">
    <property type="entry name" value="Winged helix' DNA-binding domain"/>
    <property type="match status" value="1"/>
</dbReference>
<dbReference type="EMBL" id="FOSF01000001">
    <property type="protein sequence ID" value="SFJ73718.1"/>
    <property type="molecule type" value="Genomic_DNA"/>
</dbReference>
<feature type="domain" description="ATPase" evidence="1">
    <location>
        <begin position="4"/>
        <end position="222"/>
    </location>
</feature>
<dbReference type="OrthoDB" id="9801758at2"/>